<evidence type="ECO:0000313" key="2">
    <source>
        <dbReference type="Proteomes" id="UP001054837"/>
    </source>
</evidence>
<accession>A0AAV4P720</accession>
<gene>
    <name evidence="1" type="ORF">CDAR_621681</name>
</gene>
<dbReference type="Proteomes" id="UP001054837">
    <property type="component" value="Unassembled WGS sequence"/>
</dbReference>
<name>A0AAV4P720_9ARAC</name>
<organism evidence="1 2">
    <name type="scientific">Caerostris darwini</name>
    <dbReference type="NCBI Taxonomy" id="1538125"/>
    <lineage>
        <taxon>Eukaryota</taxon>
        <taxon>Metazoa</taxon>
        <taxon>Ecdysozoa</taxon>
        <taxon>Arthropoda</taxon>
        <taxon>Chelicerata</taxon>
        <taxon>Arachnida</taxon>
        <taxon>Araneae</taxon>
        <taxon>Araneomorphae</taxon>
        <taxon>Entelegynae</taxon>
        <taxon>Araneoidea</taxon>
        <taxon>Araneidae</taxon>
        <taxon>Caerostris</taxon>
    </lineage>
</organism>
<comment type="caution">
    <text evidence="1">The sequence shown here is derived from an EMBL/GenBank/DDBJ whole genome shotgun (WGS) entry which is preliminary data.</text>
</comment>
<protein>
    <submittedName>
        <fullName evidence="1">Uncharacterized protein</fullName>
    </submittedName>
</protein>
<reference evidence="1 2" key="1">
    <citation type="submission" date="2021-06" db="EMBL/GenBank/DDBJ databases">
        <title>Caerostris darwini draft genome.</title>
        <authorList>
            <person name="Kono N."/>
            <person name="Arakawa K."/>
        </authorList>
    </citation>
    <scope>NUCLEOTIDE SEQUENCE [LARGE SCALE GENOMIC DNA]</scope>
</reference>
<dbReference type="AlphaFoldDB" id="A0AAV4P720"/>
<evidence type="ECO:0000313" key="1">
    <source>
        <dbReference type="EMBL" id="GIX92288.1"/>
    </source>
</evidence>
<keyword evidence="2" id="KW-1185">Reference proteome</keyword>
<sequence>MARFSLGGLYPDQVGGERVERDDLTGGRIRRRLKTLNRSEGYRGQIEIDGPFLSRWGVPRPQWVEMDGFTRWTNSNAA</sequence>
<dbReference type="EMBL" id="BPLQ01002387">
    <property type="protein sequence ID" value="GIX92288.1"/>
    <property type="molecule type" value="Genomic_DNA"/>
</dbReference>
<proteinExistence type="predicted"/>